<dbReference type="Proteomes" id="UP000053647">
    <property type="component" value="Unassembled WGS sequence"/>
</dbReference>
<dbReference type="EMBL" id="KN819339">
    <property type="protein sequence ID" value="KIJ14905.1"/>
    <property type="molecule type" value="Genomic_DNA"/>
</dbReference>
<sequence length="179" mass="19367">THQMTTCIGSTRSNDATRLKVWIGHYAAPNPSQATINPPIYTGSATRSHLGVNHPVLARMICPALALELYDSDPIEYVSVCQLADSRIEMIAAALPAILYAGDPPGKGFNKADSTNGLFKGYLLERVMRHVFTGPSTALGGPSRATRTCNAILHDMRKVEAEHIAYTCVQACHHVHSKS</sequence>
<evidence type="ECO:0000313" key="2">
    <source>
        <dbReference type="Proteomes" id="UP000053647"/>
    </source>
</evidence>
<dbReference type="HOGENOM" id="CLU_035918_2_3_1"/>
<proteinExistence type="predicted"/>
<dbReference type="Pfam" id="PF20414">
    <property type="entry name" value="DUF6698"/>
    <property type="match status" value="1"/>
</dbReference>
<organism evidence="1 2">
    <name type="scientific">Paxillus involutus ATCC 200175</name>
    <dbReference type="NCBI Taxonomy" id="664439"/>
    <lineage>
        <taxon>Eukaryota</taxon>
        <taxon>Fungi</taxon>
        <taxon>Dikarya</taxon>
        <taxon>Basidiomycota</taxon>
        <taxon>Agaricomycotina</taxon>
        <taxon>Agaricomycetes</taxon>
        <taxon>Agaricomycetidae</taxon>
        <taxon>Boletales</taxon>
        <taxon>Paxilineae</taxon>
        <taxon>Paxillaceae</taxon>
        <taxon>Paxillus</taxon>
    </lineage>
</organism>
<dbReference type="OrthoDB" id="3220614at2759"/>
<reference evidence="1 2" key="1">
    <citation type="submission" date="2014-06" db="EMBL/GenBank/DDBJ databases">
        <authorList>
            <consortium name="DOE Joint Genome Institute"/>
            <person name="Kuo A."/>
            <person name="Kohler A."/>
            <person name="Nagy L.G."/>
            <person name="Floudas D."/>
            <person name="Copeland A."/>
            <person name="Barry K.W."/>
            <person name="Cichocki N."/>
            <person name="Veneault-Fourrey C."/>
            <person name="LaButti K."/>
            <person name="Lindquist E.A."/>
            <person name="Lipzen A."/>
            <person name="Lundell T."/>
            <person name="Morin E."/>
            <person name="Murat C."/>
            <person name="Sun H."/>
            <person name="Tunlid A."/>
            <person name="Henrissat B."/>
            <person name="Grigoriev I.V."/>
            <person name="Hibbett D.S."/>
            <person name="Martin F."/>
            <person name="Nordberg H.P."/>
            <person name="Cantor M.N."/>
            <person name="Hua S.X."/>
        </authorList>
    </citation>
    <scope>NUCLEOTIDE SEQUENCE [LARGE SCALE GENOMIC DNA]</scope>
    <source>
        <strain evidence="1 2">ATCC 200175</strain>
    </source>
</reference>
<dbReference type="InterPro" id="IPR046521">
    <property type="entry name" value="DUF6698"/>
</dbReference>
<evidence type="ECO:0000313" key="1">
    <source>
        <dbReference type="EMBL" id="KIJ14905.1"/>
    </source>
</evidence>
<accession>A0A0C9TGQ5</accession>
<reference evidence="2" key="2">
    <citation type="submission" date="2015-01" db="EMBL/GenBank/DDBJ databases">
        <title>Evolutionary Origins and Diversification of the Mycorrhizal Mutualists.</title>
        <authorList>
            <consortium name="DOE Joint Genome Institute"/>
            <consortium name="Mycorrhizal Genomics Consortium"/>
            <person name="Kohler A."/>
            <person name="Kuo A."/>
            <person name="Nagy L.G."/>
            <person name="Floudas D."/>
            <person name="Copeland A."/>
            <person name="Barry K.W."/>
            <person name="Cichocki N."/>
            <person name="Veneault-Fourrey C."/>
            <person name="LaButti K."/>
            <person name="Lindquist E.A."/>
            <person name="Lipzen A."/>
            <person name="Lundell T."/>
            <person name="Morin E."/>
            <person name="Murat C."/>
            <person name="Riley R."/>
            <person name="Ohm R."/>
            <person name="Sun H."/>
            <person name="Tunlid A."/>
            <person name="Henrissat B."/>
            <person name="Grigoriev I.V."/>
            <person name="Hibbett D.S."/>
            <person name="Martin F."/>
        </authorList>
    </citation>
    <scope>NUCLEOTIDE SEQUENCE [LARGE SCALE GENOMIC DNA]</scope>
    <source>
        <strain evidence="2">ATCC 200175</strain>
    </source>
</reference>
<protein>
    <submittedName>
        <fullName evidence="1">Uncharacterized protein</fullName>
    </submittedName>
</protein>
<dbReference type="AlphaFoldDB" id="A0A0C9TGQ5"/>
<gene>
    <name evidence="1" type="ORF">PAXINDRAFT_78100</name>
</gene>
<feature type="non-terminal residue" evidence="1">
    <location>
        <position position="1"/>
    </location>
</feature>
<keyword evidence="2" id="KW-1185">Reference proteome</keyword>
<name>A0A0C9TGQ5_PAXIN</name>